<keyword evidence="10" id="KW-0963">Cytoplasm</keyword>
<dbReference type="PRINTS" id="PR01791">
    <property type="entry name" value="REGUCALCIN"/>
</dbReference>
<dbReference type="EMBL" id="JAPWTJ010001947">
    <property type="protein sequence ID" value="KAJ8968672.1"/>
    <property type="molecule type" value="Genomic_DNA"/>
</dbReference>
<comment type="catalytic activity">
    <reaction evidence="1">
        <text>D-glucono-1,5-lactone + H2O = D-gluconate + H(+)</text>
        <dbReference type="Rhea" id="RHEA:10440"/>
        <dbReference type="ChEBI" id="CHEBI:15377"/>
        <dbReference type="ChEBI" id="CHEBI:15378"/>
        <dbReference type="ChEBI" id="CHEBI:16217"/>
        <dbReference type="ChEBI" id="CHEBI:18391"/>
        <dbReference type="EC" id="3.1.1.17"/>
    </reaction>
</comment>
<dbReference type="SUPFAM" id="SSF63829">
    <property type="entry name" value="Calcium-dependent phosphotriesterase"/>
    <property type="match status" value="1"/>
</dbReference>
<comment type="caution">
    <text evidence="17">The sequence shown here is derived from an EMBL/GenBank/DDBJ whole genome shotgun (WGS) entry which is preliminary data.</text>
</comment>
<name>A0ABQ9IYY1_9CUCU</name>
<evidence type="ECO:0000256" key="12">
    <source>
        <dbReference type="ARBA" id="ARBA00022801"/>
    </source>
</evidence>
<dbReference type="Proteomes" id="UP001162164">
    <property type="component" value="Unassembled WGS sequence"/>
</dbReference>
<evidence type="ECO:0000256" key="2">
    <source>
        <dbReference type="ARBA" id="ARBA00001913"/>
    </source>
</evidence>
<reference evidence="17" key="1">
    <citation type="journal article" date="2023" name="Insect Mol. Biol.">
        <title>Genome sequencing provides insights into the evolution of gene families encoding plant cell wall-degrading enzymes in longhorned beetles.</title>
        <authorList>
            <person name="Shin N.R."/>
            <person name="Okamura Y."/>
            <person name="Kirsch R."/>
            <person name="Pauchet Y."/>
        </authorList>
    </citation>
    <scope>NUCLEOTIDE SEQUENCE</scope>
    <source>
        <strain evidence="17">MMC_N1</strain>
    </source>
</reference>
<dbReference type="InterPro" id="IPR005511">
    <property type="entry name" value="SMP-30"/>
</dbReference>
<feature type="region of interest" description="Disordered" evidence="15">
    <location>
        <begin position="241"/>
        <end position="292"/>
    </location>
</feature>
<evidence type="ECO:0000256" key="9">
    <source>
        <dbReference type="ARBA" id="ARBA00016808"/>
    </source>
</evidence>
<evidence type="ECO:0000256" key="15">
    <source>
        <dbReference type="SAM" id="MobiDB-lite"/>
    </source>
</evidence>
<evidence type="ECO:0000256" key="11">
    <source>
        <dbReference type="ARBA" id="ARBA00022723"/>
    </source>
</evidence>
<keyword evidence="13" id="KW-0106">Calcium</keyword>
<comment type="cofactor">
    <cofactor evidence="3">
        <name>Mn(2+)</name>
        <dbReference type="ChEBI" id="CHEBI:29035"/>
    </cofactor>
</comment>
<proteinExistence type="inferred from homology"/>
<evidence type="ECO:0000313" key="18">
    <source>
        <dbReference type="Proteomes" id="UP001162164"/>
    </source>
</evidence>
<sequence>MGYETPAGVQKYQGKFYKITRDNIEDPTPVKDQVSISNGLAWNKANDKLYYIDTPTKKIVEFLYDDSKGEVSGENRTAFDVAQYTGRISGSPDGMTIDQDDNLWIALYGGGAVIKANPTTGELLKVVPLPARDVTSAMWGGPDLDVLFVTTSRHSLESDEKMQQPGAGSVFAITNLGTKGLPAYTADIIDGVAKRKSLLENLLSTDLFAPLPRENSNLIYPPSNEILHKLLALTAAAAPPIESEQKQGAEQDTETTEVAAIAAATHQPTTSKPTRSRSSGAGGPTPGNAIFS</sequence>
<evidence type="ECO:0000256" key="13">
    <source>
        <dbReference type="ARBA" id="ARBA00022837"/>
    </source>
</evidence>
<gene>
    <name evidence="17" type="ORF">NQ317_009748</name>
</gene>
<evidence type="ECO:0000256" key="8">
    <source>
        <dbReference type="ARBA" id="ARBA00013227"/>
    </source>
</evidence>
<evidence type="ECO:0000256" key="1">
    <source>
        <dbReference type="ARBA" id="ARBA00001589"/>
    </source>
</evidence>
<dbReference type="EC" id="3.1.1.17" evidence="8"/>
<comment type="similarity">
    <text evidence="7">Belongs to the SMP-30/CGR1 family.</text>
</comment>
<comment type="cofactor">
    <cofactor evidence="5">
        <name>Zn(2+)</name>
        <dbReference type="ChEBI" id="CHEBI:29105"/>
    </cofactor>
</comment>
<dbReference type="PANTHER" id="PTHR10907:SF47">
    <property type="entry name" value="REGUCALCIN"/>
    <property type="match status" value="1"/>
</dbReference>
<comment type="cofactor">
    <cofactor evidence="4">
        <name>Mg(2+)</name>
        <dbReference type="ChEBI" id="CHEBI:18420"/>
    </cofactor>
</comment>
<evidence type="ECO:0000256" key="3">
    <source>
        <dbReference type="ARBA" id="ARBA00001936"/>
    </source>
</evidence>
<evidence type="ECO:0000256" key="4">
    <source>
        <dbReference type="ARBA" id="ARBA00001946"/>
    </source>
</evidence>
<feature type="domain" description="SMP-30/Gluconolactonase/LRE-like region" evidence="16">
    <location>
        <begin position="11"/>
        <end position="152"/>
    </location>
</feature>
<evidence type="ECO:0000256" key="7">
    <source>
        <dbReference type="ARBA" id="ARBA00008853"/>
    </source>
</evidence>
<evidence type="ECO:0000256" key="5">
    <source>
        <dbReference type="ARBA" id="ARBA00001947"/>
    </source>
</evidence>
<comment type="subcellular location">
    <subcellularLocation>
        <location evidence="6">Cytoplasm</location>
    </subcellularLocation>
</comment>
<keyword evidence="11" id="KW-0479">Metal-binding</keyword>
<keyword evidence="18" id="KW-1185">Reference proteome</keyword>
<dbReference type="PANTHER" id="PTHR10907">
    <property type="entry name" value="REGUCALCIN"/>
    <property type="match status" value="1"/>
</dbReference>
<evidence type="ECO:0000256" key="10">
    <source>
        <dbReference type="ARBA" id="ARBA00022490"/>
    </source>
</evidence>
<dbReference type="Pfam" id="PF08450">
    <property type="entry name" value="SGL"/>
    <property type="match status" value="1"/>
</dbReference>
<dbReference type="InterPro" id="IPR011042">
    <property type="entry name" value="6-blade_b-propeller_TolB-like"/>
</dbReference>
<evidence type="ECO:0000313" key="17">
    <source>
        <dbReference type="EMBL" id="KAJ8968672.1"/>
    </source>
</evidence>
<accession>A0ABQ9IYY1</accession>
<comment type="cofactor">
    <cofactor evidence="2">
        <name>Ca(2+)</name>
        <dbReference type="ChEBI" id="CHEBI:29108"/>
    </cofactor>
</comment>
<dbReference type="InterPro" id="IPR008367">
    <property type="entry name" value="Regucalcin"/>
</dbReference>
<dbReference type="PRINTS" id="PR01790">
    <property type="entry name" value="SMP30FAMILY"/>
</dbReference>
<feature type="compositionally biased region" description="Low complexity" evidence="15">
    <location>
        <begin position="256"/>
        <end position="279"/>
    </location>
</feature>
<organism evidence="17 18">
    <name type="scientific">Molorchus minor</name>
    <dbReference type="NCBI Taxonomy" id="1323400"/>
    <lineage>
        <taxon>Eukaryota</taxon>
        <taxon>Metazoa</taxon>
        <taxon>Ecdysozoa</taxon>
        <taxon>Arthropoda</taxon>
        <taxon>Hexapoda</taxon>
        <taxon>Insecta</taxon>
        <taxon>Pterygota</taxon>
        <taxon>Neoptera</taxon>
        <taxon>Endopterygota</taxon>
        <taxon>Coleoptera</taxon>
        <taxon>Polyphaga</taxon>
        <taxon>Cucujiformia</taxon>
        <taxon>Chrysomeloidea</taxon>
        <taxon>Cerambycidae</taxon>
        <taxon>Lamiinae</taxon>
        <taxon>Monochamini</taxon>
        <taxon>Molorchus</taxon>
    </lineage>
</organism>
<dbReference type="Gene3D" id="2.120.10.30">
    <property type="entry name" value="TolB, C-terminal domain"/>
    <property type="match status" value="1"/>
</dbReference>
<keyword evidence="12" id="KW-0378">Hydrolase</keyword>
<evidence type="ECO:0000256" key="14">
    <source>
        <dbReference type="ARBA" id="ARBA00032464"/>
    </source>
</evidence>
<dbReference type="InterPro" id="IPR013658">
    <property type="entry name" value="SGL"/>
</dbReference>
<protein>
    <recommendedName>
        <fullName evidence="9">Regucalcin</fullName>
        <ecNumber evidence="8">3.1.1.17</ecNumber>
    </recommendedName>
    <alternativeName>
        <fullName evidence="14">Gluconolactonase</fullName>
    </alternativeName>
</protein>
<evidence type="ECO:0000256" key="6">
    <source>
        <dbReference type="ARBA" id="ARBA00004496"/>
    </source>
</evidence>
<evidence type="ECO:0000259" key="16">
    <source>
        <dbReference type="Pfam" id="PF08450"/>
    </source>
</evidence>